<feature type="chain" id="PRO_5005672778" description="OPA3-like protein" evidence="3">
    <location>
        <begin position="18"/>
        <end position="185"/>
    </location>
</feature>
<evidence type="ECO:0000313" key="5">
    <source>
        <dbReference type="Proteomes" id="UP000008141"/>
    </source>
</evidence>
<dbReference type="RefSeq" id="XP_005849273.1">
    <property type="nucleotide sequence ID" value="XM_005849211.1"/>
</dbReference>
<keyword evidence="5" id="KW-1185">Reference proteome</keyword>
<proteinExistence type="inferred from homology"/>
<keyword evidence="2" id="KW-0175">Coiled coil</keyword>
<dbReference type="OMA" id="WAEFEGT"/>
<dbReference type="eggNOG" id="KOG3335">
    <property type="taxonomic scope" value="Eukaryota"/>
</dbReference>
<feature type="signal peptide" evidence="3">
    <location>
        <begin position="1"/>
        <end position="17"/>
    </location>
</feature>
<dbReference type="OrthoDB" id="2129069at2759"/>
<protein>
    <recommendedName>
        <fullName evidence="6">OPA3-like protein</fullName>
    </recommendedName>
</protein>
<keyword evidence="3" id="KW-0732">Signal</keyword>
<evidence type="ECO:0008006" key="6">
    <source>
        <dbReference type="Google" id="ProtNLM"/>
    </source>
</evidence>
<dbReference type="EMBL" id="GL433840">
    <property type="protein sequence ID" value="EFN57171.1"/>
    <property type="molecule type" value="Genomic_DNA"/>
</dbReference>
<reference evidence="4 5" key="1">
    <citation type="journal article" date="2010" name="Plant Cell">
        <title>The Chlorella variabilis NC64A genome reveals adaptation to photosymbiosis, coevolution with viruses, and cryptic sex.</title>
        <authorList>
            <person name="Blanc G."/>
            <person name="Duncan G."/>
            <person name="Agarkova I."/>
            <person name="Borodovsky M."/>
            <person name="Gurnon J."/>
            <person name="Kuo A."/>
            <person name="Lindquist E."/>
            <person name="Lucas S."/>
            <person name="Pangilinan J."/>
            <person name="Polle J."/>
            <person name="Salamov A."/>
            <person name="Terry A."/>
            <person name="Yamada T."/>
            <person name="Dunigan D.D."/>
            <person name="Grigoriev I.V."/>
            <person name="Claverie J.M."/>
            <person name="Van Etten J.L."/>
        </authorList>
    </citation>
    <scope>NUCLEOTIDE SEQUENCE [LARGE SCALE GENOMIC DNA]</scope>
    <source>
        <strain evidence="4 5">NC64A</strain>
    </source>
</reference>
<evidence type="ECO:0000256" key="1">
    <source>
        <dbReference type="ARBA" id="ARBA00007584"/>
    </source>
</evidence>
<dbReference type="PANTHER" id="PTHR12499">
    <property type="entry name" value="OPTIC ATROPHY 3 PROTEIN OPA3"/>
    <property type="match status" value="1"/>
</dbReference>
<evidence type="ECO:0000256" key="2">
    <source>
        <dbReference type="ARBA" id="ARBA00023054"/>
    </source>
</evidence>
<accession>E1ZB58</accession>
<comment type="similarity">
    <text evidence="1">Belongs to the OPA3 family.</text>
</comment>
<dbReference type="STRING" id="554065.E1ZB58"/>
<dbReference type="InParanoid" id="E1ZB58"/>
<name>E1ZB58_CHLVA</name>
<dbReference type="GO" id="GO:0005739">
    <property type="term" value="C:mitochondrion"/>
    <property type="evidence" value="ECO:0007669"/>
    <property type="project" value="TreeGrafter"/>
</dbReference>
<dbReference type="InterPro" id="IPR010754">
    <property type="entry name" value="OPA3-like"/>
</dbReference>
<dbReference type="KEGG" id="cvr:CHLNCDRAFT_143552"/>
<dbReference type="Pfam" id="PF07047">
    <property type="entry name" value="OPA3"/>
    <property type="match status" value="1"/>
</dbReference>
<dbReference type="PANTHER" id="PTHR12499:SF0">
    <property type="entry name" value="OPTIC ATROPHY 3 PROTEIN"/>
    <property type="match status" value="1"/>
</dbReference>
<dbReference type="GO" id="GO:0019216">
    <property type="term" value="P:regulation of lipid metabolic process"/>
    <property type="evidence" value="ECO:0007669"/>
    <property type="project" value="TreeGrafter"/>
</dbReference>
<dbReference type="Proteomes" id="UP000008141">
    <property type="component" value="Unassembled WGS sequence"/>
</dbReference>
<dbReference type="GeneID" id="17356567"/>
<organism evidence="5">
    <name type="scientific">Chlorella variabilis</name>
    <name type="common">Green alga</name>
    <dbReference type="NCBI Taxonomy" id="554065"/>
    <lineage>
        <taxon>Eukaryota</taxon>
        <taxon>Viridiplantae</taxon>
        <taxon>Chlorophyta</taxon>
        <taxon>core chlorophytes</taxon>
        <taxon>Trebouxiophyceae</taxon>
        <taxon>Chlorellales</taxon>
        <taxon>Chlorellaceae</taxon>
        <taxon>Chlorella clade</taxon>
        <taxon>Chlorella</taxon>
    </lineage>
</organism>
<dbReference type="AlphaFoldDB" id="E1ZB58"/>
<dbReference type="FunCoup" id="E1ZB58">
    <property type="interactions" value="1287"/>
</dbReference>
<evidence type="ECO:0000256" key="3">
    <source>
        <dbReference type="SAM" id="SignalP"/>
    </source>
</evidence>
<sequence length="185" mass="21076">MAAMIFKVALLTLKTAAKPLATRFEKVVMSHPVWRTRVIDIAQASHLRGRGLQRIHRMEVGITRGAEGRTGKAFVASMTEEKAMELASKVVSEGFLYGMGVVLLGVELHRKNKEDAVKKEKEAAERQAIRDLHERHLRAEKASCCMEDLREELRTIAKQLHGVDERLQFMEQQMGRRRSWLPLFG</sequence>
<gene>
    <name evidence="4" type="ORF">CHLNCDRAFT_143552</name>
</gene>
<evidence type="ECO:0000313" key="4">
    <source>
        <dbReference type="EMBL" id="EFN57171.1"/>
    </source>
</evidence>